<protein>
    <submittedName>
        <fullName evidence="2">Uncharacterized protein</fullName>
    </submittedName>
</protein>
<keyword evidence="1" id="KW-0812">Transmembrane</keyword>
<dbReference type="RefSeq" id="WP_072716163.1">
    <property type="nucleotide sequence ID" value="NZ_FRAU01000009.1"/>
</dbReference>
<evidence type="ECO:0000313" key="3">
    <source>
        <dbReference type="Proteomes" id="UP000185812"/>
    </source>
</evidence>
<feature type="transmembrane region" description="Helical" evidence="1">
    <location>
        <begin position="48"/>
        <end position="67"/>
    </location>
</feature>
<name>A0A1M6WLP4_9BACT</name>
<gene>
    <name evidence="2" type="ORF">SAMN04488087_2349</name>
</gene>
<organism evidence="2 3">
    <name type="scientific">Rhodothermus profundi</name>
    <dbReference type="NCBI Taxonomy" id="633813"/>
    <lineage>
        <taxon>Bacteria</taxon>
        <taxon>Pseudomonadati</taxon>
        <taxon>Rhodothermota</taxon>
        <taxon>Rhodothermia</taxon>
        <taxon>Rhodothermales</taxon>
        <taxon>Rhodothermaceae</taxon>
        <taxon>Rhodothermus</taxon>
    </lineage>
</organism>
<reference evidence="3" key="1">
    <citation type="submission" date="2016-11" db="EMBL/GenBank/DDBJ databases">
        <authorList>
            <person name="Varghese N."/>
            <person name="Submissions S."/>
        </authorList>
    </citation>
    <scope>NUCLEOTIDE SEQUENCE [LARGE SCALE GENOMIC DNA]</scope>
    <source>
        <strain evidence="3">DSM 22212</strain>
    </source>
</reference>
<dbReference type="AlphaFoldDB" id="A0A1M6WLP4"/>
<sequence length="68" mass="8387">MGIFLPGRRVTPRRFSYEPRYYNPEREERLRRRLRIERRALSKRRNPLSLVYFIILLLMALYVYNALG</sequence>
<evidence type="ECO:0000256" key="1">
    <source>
        <dbReference type="SAM" id="Phobius"/>
    </source>
</evidence>
<proteinExistence type="predicted"/>
<evidence type="ECO:0000313" key="2">
    <source>
        <dbReference type="EMBL" id="SHK94723.1"/>
    </source>
</evidence>
<keyword evidence="1" id="KW-1133">Transmembrane helix</keyword>
<keyword evidence="1" id="KW-0472">Membrane</keyword>
<keyword evidence="3" id="KW-1185">Reference proteome</keyword>
<dbReference type="EMBL" id="FRAU01000009">
    <property type="protein sequence ID" value="SHK94723.1"/>
    <property type="molecule type" value="Genomic_DNA"/>
</dbReference>
<dbReference type="STRING" id="633813.SAMN04488087_2349"/>
<dbReference type="Proteomes" id="UP000185812">
    <property type="component" value="Unassembled WGS sequence"/>
</dbReference>
<accession>A0A1M6WLP4</accession>